<dbReference type="GO" id="GO:0055085">
    <property type="term" value="P:transmembrane transport"/>
    <property type="evidence" value="ECO:0007669"/>
    <property type="project" value="InterPro"/>
</dbReference>
<feature type="transmembrane region" description="Helical" evidence="10">
    <location>
        <begin position="95"/>
        <end position="113"/>
    </location>
</feature>
<dbReference type="HAMAP" id="MF_00462">
    <property type="entry name" value="RsxD_RnfD"/>
    <property type="match status" value="1"/>
</dbReference>
<comment type="subunit">
    <text evidence="10">The complex is composed of six subunits: RnfA, RnfB, RnfC, RnfD, RnfE and RnfG.</text>
</comment>
<evidence type="ECO:0000313" key="11">
    <source>
        <dbReference type="EMBL" id="SHJ75851.1"/>
    </source>
</evidence>
<comment type="subcellular location">
    <subcellularLocation>
        <location evidence="10">Cell membrane</location>
        <topology evidence="10">Multi-pass membrane protein</topology>
    </subcellularLocation>
</comment>
<evidence type="ECO:0000256" key="8">
    <source>
        <dbReference type="ARBA" id="ARBA00022989"/>
    </source>
</evidence>
<organism evidence="11 12">
    <name type="scientific">Caminicella sporogenes DSM 14501</name>
    <dbReference type="NCBI Taxonomy" id="1121266"/>
    <lineage>
        <taxon>Bacteria</taxon>
        <taxon>Bacillati</taxon>
        <taxon>Bacillota</taxon>
        <taxon>Clostridia</taxon>
        <taxon>Peptostreptococcales</taxon>
        <taxon>Caminicellaceae</taxon>
        <taxon>Caminicella</taxon>
    </lineage>
</organism>
<evidence type="ECO:0000256" key="10">
    <source>
        <dbReference type="HAMAP-Rule" id="MF_00462"/>
    </source>
</evidence>
<comment type="similarity">
    <text evidence="10">Belongs to the NqrB/RnfD family.</text>
</comment>
<dbReference type="EC" id="7.-.-.-" evidence="10"/>
<keyword evidence="2 10" id="KW-0597">Phosphoprotein</keyword>
<evidence type="ECO:0000256" key="2">
    <source>
        <dbReference type="ARBA" id="ARBA00022553"/>
    </source>
</evidence>
<proteinExistence type="inferred from homology"/>
<keyword evidence="6 10" id="KW-1278">Translocase</keyword>
<evidence type="ECO:0000256" key="9">
    <source>
        <dbReference type="ARBA" id="ARBA00023136"/>
    </source>
</evidence>
<dbReference type="Pfam" id="PF03116">
    <property type="entry name" value="NQR2_RnfD_RnfE"/>
    <property type="match status" value="1"/>
</dbReference>
<dbReference type="InterPro" id="IPR011303">
    <property type="entry name" value="RnfD_bac"/>
</dbReference>
<sequence>METRLIVSSSPHIRSDETISRIMRDVVIALLPATFAGIYYFGLAALKVIFFTVVTAVVTEAVIQKIRKQEVTINDWSAVVTGLLLAFNMPSTSPWWLAVIGSVFAIAVVKQLFGGLGHNFMNPALAARAMLLASWPTEMTNWVRPFDAVSTATPLPIISGAEGITQKLPTLMDLFLGNHGGCIGETSALALIIGGIYLLYRRVITPRIPVIYISTVAILMFILGGFDFHFMMYQILAGGLMIGAIFMATDYASSPVTPKGQVIFALGCGILTTIIRLYGGYPEGVSYSIILMNVASPLIDKYTSPRVFGEVKKNERNS</sequence>
<dbReference type="PANTHER" id="PTHR30578">
    <property type="entry name" value="ELECTRON TRANSPORT COMPLEX PROTEIN RNFD"/>
    <property type="match status" value="1"/>
</dbReference>
<dbReference type="Proteomes" id="UP000184082">
    <property type="component" value="Unassembled WGS sequence"/>
</dbReference>
<evidence type="ECO:0000313" key="12">
    <source>
        <dbReference type="Proteomes" id="UP000184082"/>
    </source>
</evidence>
<accession>A0A1M6LXF8</accession>
<dbReference type="GO" id="GO:0022900">
    <property type="term" value="P:electron transport chain"/>
    <property type="evidence" value="ECO:0007669"/>
    <property type="project" value="UniProtKB-UniRule"/>
</dbReference>
<dbReference type="GO" id="GO:0005886">
    <property type="term" value="C:plasma membrane"/>
    <property type="evidence" value="ECO:0007669"/>
    <property type="project" value="UniProtKB-SubCell"/>
</dbReference>
<evidence type="ECO:0000256" key="4">
    <source>
        <dbReference type="ARBA" id="ARBA00022643"/>
    </source>
</evidence>
<feature type="transmembrane region" description="Helical" evidence="10">
    <location>
        <begin position="176"/>
        <end position="200"/>
    </location>
</feature>
<feature type="transmembrane region" description="Helical" evidence="10">
    <location>
        <begin position="207"/>
        <end position="226"/>
    </location>
</feature>
<feature type="transmembrane region" description="Helical" evidence="10">
    <location>
        <begin position="232"/>
        <end position="249"/>
    </location>
</feature>
<feature type="modified residue" description="FMN phosphoryl threonine" evidence="10">
    <location>
        <position position="153"/>
    </location>
</feature>
<name>A0A1M6LXF8_9FIRM</name>
<comment type="caution">
    <text evidence="10">Lacks conserved residue(s) required for the propagation of feature annotation.</text>
</comment>
<keyword evidence="9 10" id="KW-0472">Membrane</keyword>
<keyword evidence="5 10" id="KW-0812">Transmembrane</keyword>
<keyword evidence="12" id="KW-1185">Reference proteome</keyword>
<dbReference type="PANTHER" id="PTHR30578:SF0">
    <property type="entry name" value="ION-TRANSLOCATING OXIDOREDUCTASE COMPLEX SUBUNIT D"/>
    <property type="match status" value="1"/>
</dbReference>
<dbReference type="EMBL" id="FRAJ01000003">
    <property type="protein sequence ID" value="SHJ75851.1"/>
    <property type="molecule type" value="Genomic_DNA"/>
</dbReference>
<dbReference type="NCBIfam" id="TIGR01946">
    <property type="entry name" value="rnfD"/>
    <property type="match status" value="1"/>
</dbReference>
<keyword evidence="7 10" id="KW-0249">Electron transport</keyword>
<keyword evidence="1 10" id="KW-0813">Transport</keyword>
<comment type="function">
    <text evidence="10">Part of a membrane-bound complex that couples electron transfer with translocation of ions across the membrane.</text>
</comment>
<keyword evidence="4 10" id="KW-0288">FMN</keyword>
<feature type="transmembrane region" description="Helical" evidence="10">
    <location>
        <begin position="38"/>
        <end position="59"/>
    </location>
</feature>
<dbReference type="AlphaFoldDB" id="A0A1M6LXF8"/>
<evidence type="ECO:0000256" key="7">
    <source>
        <dbReference type="ARBA" id="ARBA00022982"/>
    </source>
</evidence>
<dbReference type="RefSeq" id="WP_072965683.1">
    <property type="nucleotide sequence ID" value="NZ_FRAJ01000003.1"/>
</dbReference>
<reference evidence="11 12" key="1">
    <citation type="submission" date="2016-11" db="EMBL/GenBank/DDBJ databases">
        <authorList>
            <person name="Jaros S."/>
            <person name="Januszkiewicz K."/>
            <person name="Wedrychowicz H."/>
        </authorList>
    </citation>
    <scope>NUCLEOTIDE SEQUENCE [LARGE SCALE GENOMIC DNA]</scope>
    <source>
        <strain evidence="11 12">DSM 14501</strain>
    </source>
</reference>
<keyword evidence="8 10" id="KW-1133">Transmembrane helix</keyword>
<evidence type="ECO:0000256" key="5">
    <source>
        <dbReference type="ARBA" id="ARBA00022692"/>
    </source>
</evidence>
<keyword evidence="10" id="KW-1003">Cell membrane</keyword>
<gene>
    <name evidence="10" type="primary">rnfD</name>
    <name evidence="11" type="ORF">SAMN02745883_00384</name>
</gene>
<protein>
    <recommendedName>
        <fullName evidence="10">Ion-translocating oxidoreductase complex subunit D</fullName>
        <ecNumber evidence="10">7.-.-.-</ecNumber>
    </recommendedName>
    <alternativeName>
        <fullName evidence="10">Rnf electron transport complex subunit D</fullName>
    </alternativeName>
</protein>
<evidence type="ECO:0000256" key="1">
    <source>
        <dbReference type="ARBA" id="ARBA00022448"/>
    </source>
</evidence>
<dbReference type="InterPro" id="IPR004338">
    <property type="entry name" value="NqrB/RnfD"/>
</dbReference>
<keyword evidence="3 10" id="KW-0285">Flavoprotein</keyword>
<evidence type="ECO:0000256" key="3">
    <source>
        <dbReference type="ARBA" id="ARBA00022630"/>
    </source>
</evidence>
<evidence type="ECO:0000256" key="6">
    <source>
        <dbReference type="ARBA" id="ARBA00022967"/>
    </source>
</evidence>
<dbReference type="STRING" id="1121266.SAMN02745883_00384"/>
<feature type="transmembrane region" description="Helical" evidence="10">
    <location>
        <begin position="261"/>
        <end position="279"/>
    </location>
</feature>
<comment type="cofactor">
    <cofactor evidence="10">
        <name>FMN</name>
        <dbReference type="ChEBI" id="CHEBI:58210"/>
    </cofactor>
</comment>